<keyword evidence="5 8" id="KW-1133">Transmembrane helix</keyword>
<organism evidence="9 10">
    <name type="scientific">Micromonospora costi</name>
    <dbReference type="NCBI Taxonomy" id="1530042"/>
    <lineage>
        <taxon>Bacteria</taxon>
        <taxon>Bacillati</taxon>
        <taxon>Actinomycetota</taxon>
        <taxon>Actinomycetes</taxon>
        <taxon>Micromonosporales</taxon>
        <taxon>Micromonosporaceae</taxon>
        <taxon>Micromonospora</taxon>
    </lineage>
</organism>
<evidence type="ECO:0000256" key="3">
    <source>
        <dbReference type="ARBA" id="ARBA00022475"/>
    </source>
</evidence>
<reference evidence="9 10" key="1">
    <citation type="journal article" date="2015" name="Int. J. Syst. Evol. Microbiol.">
        <title>Micromonospora costi sp. nov., isolated from a leaf of Costus speciosus.</title>
        <authorList>
            <person name="Thawai C."/>
        </authorList>
    </citation>
    <scope>NUCLEOTIDE SEQUENCE [LARGE SCALE GENOMIC DNA]</scope>
    <source>
        <strain evidence="9 10">CS1-12</strain>
    </source>
</reference>
<dbReference type="InterPro" id="IPR050833">
    <property type="entry name" value="Poly_Biosynth_Transport"/>
</dbReference>
<comment type="caution">
    <text evidence="9">The sequence shown here is derived from an EMBL/GenBank/DDBJ whole genome shotgun (WGS) entry which is preliminary data.</text>
</comment>
<dbReference type="Pfam" id="PF13440">
    <property type="entry name" value="Polysacc_synt_3"/>
    <property type="match status" value="1"/>
</dbReference>
<dbReference type="CDD" id="cd13127">
    <property type="entry name" value="MATE_tuaB_like"/>
    <property type="match status" value="1"/>
</dbReference>
<protein>
    <submittedName>
        <fullName evidence="9">Lipopolysaccharide biosynthesis protein</fullName>
    </submittedName>
</protein>
<feature type="transmembrane region" description="Helical" evidence="8">
    <location>
        <begin position="445"/>
        <end position="465"/>
    </location>
</feature>
<dbReference type="PANTHER" id="PTHR30250">
    <property type="entry name" value="PST FAMILY PREDICTED COLANIC ACID TRANSPORTER"/>
    <property type="match status" value="1"/>
</dbReference>
<feature type="transmembrane region" description="Helical" evidence="8">
    <location>
        <begin position="180"/>
        <end position="198"/>
    </location>
</feature>
<name>A0A3B0A930_9ACTN</name>
<gene>
    <name evidence="9" type="ORF">D7193_00075</name>
</gene>
<dbReference type="GO" id="GO:0005886">
    <property type="term" value="C:plasma membrane"/>
    <property type="evidence" value="ECO:0007669"/>
    <property type="project" value="UniProtKB-SubCell"/>
</dbReference>
<keyword evidence="6 8" id="KW-0472">Membrane</keyword>
<evidence type="ECO:0000313" key="10">
    <source>
        <dbReference type="Proteomes" id="UP000279968"/>
    </source>
</evidence>
<dbReference type="EMBL" id="RBAN01000001">
    <property type="protein sequence ID" value="RKN57143.1"/>
    <property type="molecule type" value="Genomic_DNA"/>
</dbReference>
<feature type="transmembrane region" description="Helical" evidence="8">
    <location>
        <begin position="314"/>
        <end position="332"/>
    </location>
</feature>
<dbReference type="PANTHER" id="PTHR30250:SF10">
    <property type="entry name" value="LIPOPOLYSACCHARIDE BIOSYNTHESIS PROTEIN WZXC"/>
    <property type="match status" value="1"/>
</dbReference>
<feature type="transmembrane region" description="Helical" evidence="8">
    <location>
        <begin position="275"/>
        <end position="294"/>
    </location>
</feature>
<feature type="region of interest" description="Disordered" evidence="7">
    <location>
        <begin position="60"/>
        <end position="164"/>
    </location>
</feature>
<feature type="transmembrane region" description="Helical" evidence="8">
    <location>
        <begin position="539"/>
        <end position="560"/>
    </location>
</feature>
<sequence length="635" mass="66683">MVDRRHSARRRDVHRRDGLRLADCLLRPARVDHRGRVVRRLVPHRHRALRGDRERLRGAAVPGAAARAGGRGTVPVRCRQRLPRPGGRPQLLGRRRLRTAELTPGRRRPSAGGRRRPVPTTEGQGRALTASQEGTVATSQPAGTRDTTGPAGETAADGAGSNSLSRKAGRALGWSFGSNILGRLSTLAIGIAIARLLGPDDFGVFAVAAVALTAVLSFNELGVSLAIVRWPGDPREIAPTVMTISLVSSAVIYAGCFFGAPAFAAAMGEPGATGVVRLLTVSVLVDALVATPVAMLQRQFKQGRKTIADQTTHWLGSLTSIGLAVWGMGAMSLAVGRLAGAVAGAVLFICFEPRAVRLGFDPAKARALLRFGLPLAGSSIVTFAVQNVDKIIVGAVLGPVALGYYVLASNLSAWPISSFSQPVRSVAPAAFSRLQDRPGLLRETFTAAAGLLAAVSLPACVLLAAAAEPLIRFVYGAQWTATSTILPWLGLLAALRILFELVYDYFVVLANSRAVLTVQVVWFVVLVPVLALACQRFGLVGAGASQLAVALLVVAPLYVFELHRSGITPRALVARLWSPVAAAVAVAALVLLATRAVAVDLLALAVAGLVGLAGMAAVTWTKRRTLAELRTVAVD</sequence>
<keyword evidence="10" id="KW-1185">Reference proteome</keyword>
<evidence type="ECO:0000256" key="4">
    <source>
        <dbReference type="ARBA" id="ARBA00022692"/>
    </source>
</evidence>
<evidence type="ECO:0000256" key="1">
    <source>
        <dbReference type="ARBA" id="ARBA00004651"/>
    </source>
</evidence>
<accession>A0A3B0A930</accession>
<feature type="transmembrane region" description="Helical" evidence="8">
    <location>
        <begin position="338"/>
        <end position="356"/>
    </location>
</feature>
<evidence type="ECO:0000256" key="2">
    <source>
        <dbReference type="ARBA" id="ARBA00007430"/>
    </source>
</evidence>
<feature type="transmembrane region" description="Helical" evidence="8">
    <location>
        <begin position="368"/>
        <end position="385"/>
    </location>
</feature>
<keyword evidence="4 8" id="KW-0812">Transmembrane</keyword>
<evidence type="ECO:0000256" key="5">
    <source>
        <dbReference type="ARBA" id="ARBA00022989"/>
    </source>
</evidence>
<feature type="transmembrane region" description="Helical" evidence="8">
    <location>
        <begin position="204"/>
        <end position="228"/>
    </location>
</feature>
<feature type="transmembrane region" description="Helical" evidence="8">
    <location>
        <begin position="240"/>
        <end position="263"/>
    </location>
</feature>
<feature type="compositionally biased region" description="Polar residues" evidence="7">
    <location>
        <begin position="129"/>
        <end position="147"/>
    </location>
</feature>
<proteinExistence type="inferred from homology"/>
<feature type="transmembrane region" description="Helical" evidence="8">
    <location>
        <begin position="485"/>
        <end position="503"/>
    </location>
</feature>
<feature type="transmembrane region" description="Helical" evidence="8">
    <location>
        <begin position="391"/>
        <end position="408"/>
    </location>
</feature>
<dbReference type="AlphaFoldDB" id="A0A3B0A930"/>
<feature type="transmembrane region" description="Helical" evidence="8">
    <location>
        <begin position="599"/>
        <end position="620"/>
    </location>
</feature>
<evidence type="ECO:0000256" key="7">
    <source>
        <dbReference type="SAM" id="MobiDB-lite"/>
    </source>
</evidence>
<keyword evidence="3" id="KW-1003">Cell membrane</keyword>
<evidence type="ECO:0000256" key="6">
    <source>
        <dbReference type="ARBA" id="ARBA00023136"/>
    </source>
</evidence>
<feature type="compositionally biased region" description="Basic residues" evidence="7">
    <location>
        <begin position="105"/>
        <end position="117"/>
    </location>
</feature>
<evidence type="ECO:0000256" key="8">
    <source>
        <dbReference type="SAM" id="Phobius"/>
    </source>
</evidence>
<evidence type="ECO:0000313" key="9">
    <source>
        <dbReference type="EMBL" id="RKN57143.1"/>
    </source>
</evidence>
<dbReference type="Proteomes" id="UP000279968">
    <property type="component" value="Unassembled WGS sequence"/>
</dbReference>
<comment type="subcellular location">
    <subcellularLocation>
        <location evidence="1">Cell membrane</location>
        <topology evidence="1">Multi-pass membrane protein</topology>
    </subcellularLocation>
</comment>
<feature type="transmembrane region" description="Helical" evidence="8">
    <location>
        <begin position="515"/>
        <end position="533"/>
    </location>
</feature>
<feature type="compositionally biased region" description="Low complexity" evidence="7">
    <location>
        <begin position="60"/>
        <end position="92"/>
    </location>
</feature>
<feature type="transmembrane region" description="Helical" evidence="8">
    <location>
        <begin position="572"/>
        <end position="593"/>
    </location>
</feature>
<comment type="similarity">
    <text evidence="2">Belongs to the polysaccharide synthase family.</text>
</comment>